<name>A0AAU0BIF6_9XANT</name>
<dbReference type="AlphaFoldDB" id="A0AAU0BIF6"/>
<keyword evidence="1" id="KW-0732">Signal</keyword>
<protein>
    <submittedName>
        <fullName evidence="2">Uncharacterized protein</fullName>
    </submittedName>
</protein>
<accession>A0AAU0BIF6</accession>
<evidence type="ECO:0000313" key="3">
    <source>
        <dbReference type="Proteomes" id="UP001302716"/>
    </source>
</evidence>
<evidence type="ECO:0000313" key="2">
    <source>
        <dbReference type="EMBL" id="WOB51204.1"/>
    </source>
</evidence>
<organism evidence="2 3">
    <name type="scientific">Xanthomonas hydrangeae</name>
    <dbReference type="NCBI Taxonomy" id="2775159"/>
    <lineage>
        <taxon>Bacteria</taxon>
        <taxon>Pseudomonadati</taxon>
        <taxon>Pseudomonadota</taxon>
        <taxon>Gammaproteobacteria</taxon>
        <taxon>Lysobacterales</taxon>
        <taxon>Lysobacteraceae</taxon>
        <taxon>Xanthomonas</taxon>
    </lineage>
</organism>
<gene>
    <name evidence="2" type="ORF">NYR97_07475</name>
</gene>
<evidence type="ECO:0000256" key="1">
    <source>
        <dbReference type="SAM" id="SignalP"/>
    </source>
</evidence>
<sequence>MRIYVMAALLAIATVATAKEQKLTSSRAEEIVRLWQDFSVNDDIVVEDYAGFVSAIDLDKDGIDEIVYLGSSYCTDSTSDCPNAINVLSKLIPKKTPDLSVPIDPWETRARRTGYTPDASEQIPGEVMDLAVQGNRIEVDFVVQKKSHICKREQSNPDGSNRCPAPGRYTQAYTWKRGALTRVAGVESYQRNVPKTNFPSNLQGTWVTAGIPCDRDAADPKHAIRFDWDHMTGKGEDIWPNTVILLARTPWTWRILTASANKPNKEVPAVFILSQMEDRLIIAEETRVRTFDRCR</sequence>
<reference evidence="2 3" key="1">
    <citation type="submission" date="2022-08" db="EMBL/GenBank/DDBJ databases">
        <title>Whole genome sequencing-based tracing of a 2022 introduction and outbreak of Xanthomonas hortorum pv. pelargonii.</title>
        <authorList>
            <person name="Iruegas-Bocardo F."/>
            <person name="Weisberg A.K."/>
            <person name="Riutta E.R."/>
            <person name="Kilday K."/>
            <person name="Bonkowski J.C."/>
            <person name="Creswell T."/>
            <person name="Daughtrey M.L."/>
            <person name="Rane K."/>
            <person name="Grunwald N.J."/>
            <person name="Chang J.H."/>
            <person name="Putnam M.L."/>
        </authorList>
    </citation>
    <scope>NUCLEOTIDE SEQUENCE [LARGE SCALE GENOMIC DNA]</scope>
    <source>
        <strain evidence="2 3">22-323</strain>
    </source>
</reference>
<dbReference type="RefSeq" id="WP_316697337.1">
    <property type="nucleotide sequence ID" value="NZ_CP103836.1"/>
</dbReference>
<feature type="chain" id="PRO_5043871389" evidence="1">
    <location>
        <begin position="19"/>
        <end position="295"/>
    </location>
</feature>
<dbReference type="Proteomes" id="UP001302716">
    <property type="component" value="Chromosome"/>
</dbReference>
<dbReference type="EMBL" id="CP103836">
    <property type="protein sequence ID" value="WOB51204.1"/>
    <property type="molecule type" value="Genomic_DNA"/>
</dbReference>
<proteinExistence type="predicted"/>
<keyword evidence="3" id="KW-1185">Reference proteome</keyword>
<feature type="signal peptide" evidence="1">
    <location>
        <begin position="1"/>
        <end position="18"/>
    </location>
</feature>